<dbReference type="PROSITE" id="PS51752">
    <property type="entry name" value="JACALIN_LECTIN"/>
    <property type="match status" value="2"/>
</dbReference>
<dbReference type="SUPFAM" id="SSF51101">
    <property type="entry name" value="Mannose-binding lectins"/>
    <property type="match status" value="2"/>
</dbReference>
<feature type="non-terminal residue" evidence="2">
    <location>
        <position position="1"/>
    </location>
</feature>
<dbReference type="InterPro" id="IPR001229">
    <property type="entry name" value="Jacalin-like_lectin_dom"/>
</dbReference>
<dbReference type="Proteomes" id="UP000789342">
    <property type="component" value="Unassembled WGS sequence"/>
</dbReference>
<dbReference type="OrthoDB" id="74460at2759"/>
<keyword evidence="3" id="KW-1185">Reference proteome</keyword>
<comment type="caution">
    <text evidence="2">The sequence shown here is derived from an EMBL/GenBank/DDBJ whole genome shotgun (WGS) entry which is preliminary data.</text>
</comment>
<feature type="domain" description="Jacalin-type lectin" evidence="1">
    <location>
        <begin position="365"/>
        <end position="505"/>
    </location>
</feature>
<dbReference type="InterPro" id="IPR053002">
    <property type="entry name" value="Metalloproteinase_M10B"/>
</dbReference>
<dbReference type="Pfam" id="PF12044">
    <property type="entry name" value="Metallopep"/>
    <property type="match status" value="1"/>
</dbReference>
<evidence type="ECO:0000313" key="3">
    <source>
        <dbReference type="Proteomes" id="UP000789342"/>
    </source>
</evidence>
<evidence type="ECO:0000313" key="2">
    <source>
        <dbReference type="EMBL" id="CAG8694680.1"/>
    </source>
</evidence>
<dbReference type="PANTHER" id="PTHR21054:SF2">
    <property type="entry name" value="MIP04191P"/>
    <property type="match status" value="1"/>
</dbReference>
<dbReference type="PANTHER" id="PTHR21054">
    <property type="entry name" value="ZINC METALLOPROTEINASE-RELATED"/>
    <property type="match status" value="1"/>
</dbReference>
<dbReference type="InterPro" id="IPR036404">
    <property type="entry name" value="Jacalin-like_lectin_dom_sf"/>
</dbReference>
<reference evidence="2" key="1">
    <citation type="submission" date="2021-06" db="EMBL/GenBank/DDBJ databases">
        <authorList>
            <person name="Kallberg Y."/>
            <person name="Tangrot J."/>
            <person name="Rosling A."/>
        </authorList>
    </citation>
    <scope>NUCLEOTIDE SEQUENCE</scope>
    <source>
        <strain evidence="2">CL551</strain>
    </source>
</reference>
<gene>
    <name evidence="2" type="ORF">AMORRO_LOCUS11794</name>
</gene>
<proteinExistence type="predicted"/>
<dbReference type="InterPro" id="IPR021917">
    <property type="entry name" value="Unchr_Zn-peptidase-like"/>
</dbReference>
<accession>A0A9N9HMN2</accession>
<protein>
    <submittedName>
        <fullName evidence="2">6824_t:CDS:1</fullName>
    </submittedName>
</protein>
<dbReference type="EMBL" id="CAJVPV010015884">
    <property type="protein sequence ID" value="CAG8694680.1"/>
    <property type="molecule type" value="Genomic_DNA"/>
</dbReference>
<organism evidence="2 3">
    <name type="scientific">Acaulospora morrowiae</name>
    <dbReference type="NCBI Taxonomy" id="94023"/>
    <lineage>
        <taxon>Eukaryota</taxon>
        <taxon>Fungi</taxon>
        <taxon>Fungi incertae sedis</taxon>
        <taxon>Mucoromycota</taxon>
        <taxon>Glomeromycotina</taxon>
        <taxon>Glomeromycetes</taxon>
        <taxon>Diversisporales</taxon>
        <taxon>Acaulosporaceae</taxon>
        <taxon>Acaulospora</taxon>
    </lineage>
</organism>
<evidence type="ECO:0000259" key="1">
    <source>
        <dbReference type="PROSITE" id="PS51752"/>
    </source>
</evidence>
<sequence>SGTWWKCCNIGIGAMLHEVGHALTCPHSPSGIMMRGFNNLNRTFTVAEPNYNSPITPADEDDAHWHRCDTIRFRYHPCFRLPSDKSKSKSKDLHPDFWPLTDAVLICSYSEVSLIEVYVNDRFRYHEEYTDDRLHNGDIVIKVLDIKTRLKWKSGERIKIKVIAKNQTENELEDVQSFPDEQQINLPIYGRVLKSSKLGRGGGQDFQAIFRKTNESHTSESYLTKIIIRFGSYISSITFFWSDNTVLTSGEGGTNEYILDLDKDEKVLGFSVRSGWWLDALKIKTNKRSSGWIGGRGGGLHHLQVPKGHEIVGIFGSSTKKVTTSFGIFYKKFTDFTENQTENELYDVQTSLDRQQVSIPSYGKIMKGAKLGKGGGQDFQAIFRKPKESHTPESYLVKIIIRSGRWVDSIKFFWSDDTVSTFGSGGPNEYILALDKDEKILGFNVRSGWWLDALEIKTNKRNSGMIGGSGGDFHHLQVPKGHELVGIFGSNEDNRITSFGILYKKS</sequence>
<feature type="domain" description="Jacalin-type lectin" evidence="1">
    <location>
        <begin position="195"/>
        <end position="332"/>
    </location>
</feature>
<name>A0A9N9HMN2_9GLOM</name>
<dbReference type="Gene3D" id="2.100.10.30">
    <property type="entry name" value="Jacalin-like lectin domain"/>
    <property type="match status" value="2"/>
</dbReference>
<dbReference type="AlphaFoldDB" id="A0A9N9HMN2"/>
<dbReference type="Pfam" id="PF01419">
    <property type="entry name" value="Jacalin"/>
    <property type="match status" value="2"/>
</dbReference>